<protein>
    <submittedName>
        <fullName evidence="2">Competence protein ComF</fullName>
    </submittedName>
</protein>
<dbReference type="PANTHER" id="PTHR47505">
    <property type="entry name" value="DNA UTILIZATION PROTEIN YHGH"/>
    <property type="match status" value="1"/>
</dbReference>
<reference evidence="2 3" key="1">
    <citation type="submission" date="2015-08" db="EMBL/GenBank/DDBJ databases">
        <title>Genome sequence of Streptococcus phocae subsp. phocae ATCC 51973T isolated from liver specimen obtained from seal.</title>
        <authorList>
            <person name="Avendano-Herrera R."/>
        </authorList>
    </citation>
    <scope>NUCLEOTIDE SEQUENCE [LARGE SCALE GENOMIC DNA]</scope>
    <source>
        <strain evidence="2 3">ATCC 51973</strain>
    </source>
</reference>
<keyword evidence="3" id="KW-1185">Reference proteome</keyword>
<dbReference type="AlphaFoldDB" id="A0A0P6S390"/>
<accession>A0A0P6S390</accession>
<dbReference type="InterPro" id="IPR029057">
    <property type="entry name" value="PRTase-like"/>
</dbReference>
<dbReference type="PANTHER" id="PTHR47505:SF1">
    <property type="entry name" value="DNA UTILIZATION PROTEIN YHGH"/>
    <property type="match status" value="1"/>
</dbReference>
<dbReference type="STRING" id="119224.AKK44_04130"/>
<comment type="similarity">
    <text evidence="1">Belongs to the ComF/GntX family.</text>
</comment>
<evidence type="ECO:0000313" key="3">
    <source>
        <dbReference type="Proteomes" id="UP000049578"/>
    </source>
</evidence>
<comment type="caution">
    <text evidence="2">The sequence shown here is derived from an EMBL/GenBank/DDBJ whole genome shotgun (WGS) entry which is preliminary data.</text>
</comment>
<dbReference type="Gene3D" id="3.40.50.2020">
    <property type="match status" value="1"/>
</dbReference>
<gene>
    <name evidence="2" type="ORF">AKK44_04130</name>
</gene>
<proteinExistence type="inferred from homology"/>
<dbReference type="EMBL" id="LHQM01000012">
    <property type="protein sequence ID" value="KPJ22576.1"/>
    <property type="molecule type" value="Genomic_DNA"/>
</dbReference>
<sequence>MNCLLCRTDYHEKITITDIFLMKNHKTYACPPCQNSFQKVKSDSCPSCGKSNQKKQCQDCLDWEKQGLRVEHRSLYRYNLAMKDYFNQYKFQGDYCLRMLFAKELSQIITKDYKGYLPVPVPISPERMDVRCFNQVTAILEAGNIKYGNLFERTGSLKKSSKTKKERLQMSSSYRLLPNCSLPERILLIDDIYTTGSTIMELKRQLLAKGCQEIKSLSIAR</sequence>
<dbReference type="InterPro" id="IPR000836">
    <property type="entry name" value="PRTase_dom"/>
</dbReference>
<dbReference type="SUPFAM" id="SSF53271">
    <property type="entry name" value="PRTase-like"/>
    <property type="match status" value="1"/>
</dbReference>
<dbReference type="PATRIC" id="fig|119224.3.peg.357"/>
<dbReference type="CDD" id="cd06223">
    <property type="entry name" value="PRTases_typeI"/>
    <property type="match status" value="1"/>
</dbReference>
<evidence type="ECO:0000313" key="2">
    <source>
        <dbReference type="EMBL" id="KPJ22576.1"/>
    </source>
</evidence>
<organism evidence="2 3">
    <name type="scientific">Streptococcus phocae</name>
    <dbReference type="NCBI Taxonomy" id="119224"/>
    <lineage>
        <taxon>Bacteria</taxon>
        <taxon>Bacillati</taxon>
        <taxon>Bacillota</taxon>
        <taxon>Bacilli</taxon>
        <taxon>Lactobacillales</taxon>
        <taxon>Streptococcaceae</taxon>
        <taxon>Streptococcus</taxon>
    </lineage>
</organism>
<evidence type="ECO:0000256" key="1">
    <source>
        <dbReference type="ARBA" id="ARBA00008007"/>
    </source>
</evidence>
<name>A0A0P6S390_9STRE</name>
<dbReference type="Proteomes" id="UP000049578">
    <property type="component" value="Unassembled WGS sequence"/>
</dbReference>
<dbReference type="InterPro" id="IPR051910">
    <property type="entry name" value="ComF/GntX_DNA_util-trans"/>
</dbReference>